<gene>
    <name evidence="2" type="ordered locus">AOLE_07715</name>
</gene>
<dbReference type="InterPro" id="IPR014054">
    <property type="entry name" value="Phage_regulatory_Rha"/>
</dbReference>
<dbReference type="EMBL" id="CP002080">
    <property type="protein sequence ID" value="ADI90434.1"/>
    <property type="molecule type" value="Genomic_DNA"/>
</dbReference>
<evidence type="ECO:0000313" key="2">
    <source>
        <dbReference type="EMBL" id="ADI90434.1"/>
    </source>
</evidence>
<sequence>MNAVVQFQKDQFMSSKEVADLTGKLHKNVIRDIREMLNSLDGSILSHEKYQELKDARGYSSEFLLNKNLSLTLMTGYDINARHKINLRWQELESQVQESGFKIPQTYADALMLAAEQARQIEVAAPKVRHYDTVVERTTLLTATQVGQKVKFSAVKLNKILEELDVYNKTLKRGKAFKQWFVDSGYGIMRQTDNGFSQPMFTTKGEVWVIEKLISEGVC</sequence>
<dbReference type="AlphaFoldDB" id="A0AAN0P7S2"/>
<keyword evidence="2" id="KW-0238">DNA-binding</keyword>
<accession>A0AAN0P7S2</accession>
<reference evidence="2 3" key="1">
    <citation type="journal article" date="2010" name="J. Bacteriol.">
        <title>Complete genome sequence of the diesel-degrading Acinetobacter sp. strain DR1.</title>
        <authorList>
            <person name="Jung J."/>
            <person name="Baek J.H."/>
            <person name="Park W."/>
        </authorList>
    </citation>
    <scope>NUCLEOTIDE SEQUENCE [LARGE SCALE GENOMIC DNA]</scope>
    <source>
        <strain evidence="3">JCM 16667 / KCTC 23045 / DR1</strain>
    </source>
</reference>
<name>A0AAN0P7S2_ACISD</name>
<organism evidence="2 3">
    <name type="scientific">Acinetobacter oleivorans (strain JCM 16667 / KCTC 23045 / DR1)</name>
    <dbReference type="NCBI Taxonomy" id="436717"/>
    <lineage>
        <taxon>Bacteria</taxon>
        <taxon>Pseudomonadati</taxon>
        <taxon>Pseudomonadota</taxon>
        <taxon>Gammaproteobacteria</taxon>
        <taxon>Moraxellales</taxon>
        <taxon>Moraxellaceae</taxon>
        <taxon>Acinetobacter</taxon>
    </lineage>
</organism>
<feature type="domain" description="Antirepressor protein C-terminal" evidence="1">
    <location>
        <begin position="120"/>
        <end position="213"/>
    </location>
</feature>
<dbReference type="GO" id="GO:0003677">
    <property type="term" value="F:DNA binding"/>
    <property type="evidence" value="ECO:0007669"/>
    <property type="project" value="UniProtKB-KW"/>
</dbReference>
<dbReference type="Proteomes" id="UP000000392">
    <property type="component" value="Chromosome"/>
</dbReference>
<evidence type="ECO:0000259" key="1">
    <source>
        <dbReference type="Pfam" id="PF03374"/>
    </source>
</evidence>
<evidence type="ECO:0000313" key="3">
    <source>
        <dbReference type="Proteomes" id="UP000000392"/>
    </source>
</evidence>
<dbReference type="Pfam" id="PF09669">
    <property type="entry name" value="Phage_pRha"/>
    <property type="match status" value="1"/>
</dbReference>
<dbReference type="InterPro" id="IPR005039">
    <property type="entry name" value="Ant_C"/>
</dbReference>
<protein>
    <submittedName>
        <fullName evidence="2">DNA-binding protein</fullName>
    </submittedName>
</protein>
<proteinExistence type="predicted"/>
<dbReference type="KEGG" id="acd:AOLE_07715"/>
<dbReference type="Pfam" id="PF03374">
    <property type="entry name" value="ANT"/>
    <property type="match status" value="1"/>
</dbReference>